<accession>A0AAP0NNW6</accession>
<proteinExistence type="predicted"/>
<keyword evidence="2" id="KW-0472">Membrane</keyword>
<comment type="caution">
    <text evidence="3">The sequence shown here is derived from an EMBL/GenBank/DDBJ whole genome shotgun (WGS) entry which is preliminary data.</text>
</comment>
<dbReference type="Proteomes" id="UP001420932">
    <property type="component" value="Unassembled WGS sequence"/>
</dbReference>
<dbReference type="AlphaFoldDB" id="A0AAP0NNW6"/>
<evidence type="ECO:0000256" key="1">
    <source>
        <dbReference type="SAM" id="MobiDB-lite"/>
    </source>
</evidence>
<dbReference type="EMBL" id="JBBNAF010000009">
    <property type="protein sequence ID" value="KAK9114367.1"/>
    <property type="molecule type" value="Genomic_DNA"/>
</dbReference>
<evidence type="ECO:0000256" key="2">
    <source>
        <dbReference type="SAM" id="Phobius"/>
    </source>
</evidence>
<feature type="transmembrane region" description="Helical" evidence="2">
    <location>
        <begin position="85"/>
        <end position="104"/>
    </location>
</feature>
<keyword evidence="4" id="KW-1185">Reference proteome</keyword>
<protein>
    <submittedName>
        <fullName evidence="3">Uncharacterized protein</fullName>
    </submittedName>
</protein>
<feature type="region of interest" description="Disordered" evidence="1">
    <location>
        <begin position="23"/>
        <end position="64"/>
    </location>
</feature>
<keyword evidence="2" id="KW-0812">Transmembrane</keyword>
<evidence type="ECO:0000313" key="3">
    <source>
        <dbReference type="EMBL" id="KAK9114367.1"/>
    </source>
</evidence>
<feature type="compositionally biased region" description="Low complexity" evidence="1">
    <location>
        <begin position="28"/>
        <end position="53"/>
    </location>
</feature>
<gene>
    <name evidence="3" type="ORF">Syun_021164</name>
</gene>
<evidence type="ECO:0000313" key="4">
    <source>
        <dbReference type="Proteomes" id="UP001420932"/>
    </source>
</evidence>
<keyword evidence="2" id="KW-1133">Transmembrane helix</keyword>
<organism evidence="3 4">
    <name type="scientific">Stephania yunnanensis</name>
    <dbReference type="NCBI Taxonomy" id="152371"/>
    <lineage>
        <taxon>Eukaryota</taxon>
        <taxon>Viridiplantae</taxon>
        <taxon>Streptophyta</taxon>
        <taxon>Embryophyta</taxon>
        <taxon>Tracheophyta</taxon>
        <taxon>Spermatophyta</taxon>
        <taxon>Magnoliopsida</taxon>
        <taxon>Ranunculales</taxon>
        <taxon>Menispermaceae</taxon>
        <taxon>Menispermoideae</taxon>
        <taxon>Cissampelideae</taxon>
        <taxon>Stephania</taxon>
    </lineage>
</organism>
<name>A0AAP0NNW6_9MAGN</name>
<sequence length="169" mass="18686">MKVQLLAKSLYHHAYLDSFQSHDPTGWPSNSKSPPSDPSSSSTPSSPSSQSHSLVRFPASSSPPPRPEFLHFYLHRKDPSGLENWYFVLMLLPVSLCAISALLWPDWAGGLTRGWAWSCRARGSCKWGFRSSRTEGFVVYDLVNVRGKVVISSFTYNGLANPTKNGGIV</sequence>
<reference evidence="3 4" key="1">
    <citation type="submission" date="2024-01" db="EMBL/GenBank/DDBJ databases">
        <title>Genome assemblies of Stephania.</title>
        <authorList>
            <person name="Yang L."/>
        </authorList>
    </citation>
    <scope>NUCLEOTIDE SEQUENCE [LARGE SCALE GENOMIC DNA]</scope>
    <source>
        <strain evidence="3">YNDBR</strain>
        <tissue evidence="3">Leaf</tissue>
    </source>
</reference>